<keyword evidence="2" id="KW-1185">Reference proteome</keyword>
<name>A0ACC1KHM5_9FUNG</name>
<feature type="non-terminal residue" evidence="1">
    <location>
        <position position="995"/>
    </location>
</feature>
<protein>
    <submittedName>
        <fullName evidence="1">Uncharacterized protein</fullName>
    </submittedName>
</protein>
<gene>
    <name evidence="1" type="ORF">GGI18_001935</name>
</gene>
<dbReference type="EMBL" id="JANBUK010000382">
    <property type="protein sequence ID" value="KAJ2790213.1"/>
    <property type="molecule type" value="Genomic_DNA"/>
</dbReference>
<evidence type="ECO:0000313" key="2">
    <source>
        <dbReference type="Proteomes" id="UP001140066"/>
    </source>
</evidence>
<comment type="caution">
    <text evidence="1">The sequence shown here is derived from an EMBL/GenBank/DDBJ whole genome shotgun (WGS) entry which is preliminary data.</text>
</comment>
<accession>A0ACC1KHM5</accession>
<sequence length="995" mass="110649">MANTTWEPERYSNLDKLLKESLELTDDPSLFDRLSKQLEKVKPDVAALFEYPGKNAQRRDELSKGTPKINGEKFNVNEEFIAAAKKLSDFLELDEDLASTIVQLSVPFEKMFEMSAVESAVVLFFTEREAKLNCIVKVLDGGANQAVDKSVRNVLEKFVEDLLPTTLKSSNKMFPARVLATMGELKAKQDKVAALLSGPTADLPFRQEVVQYVLTKLGDERKLLAMIIFGIVRDYQLISSEIISVVEWLRSSDIEDPVTLHMSVALLTALSSSAEGSSQEMAEMKALNKISNLVRDSQLLVKFNAEIIDKPWNDEGLKGLIWLQWSLLVLFGLKRSPGFDNLIGFREDRVDRIAEQAIQMGAYRFAVDYLLGYRITDALEYELSAEFLVLRRQATKPADTRRYPHFTDVPIDFQAYIERTLEDTLSAFIDRMSSLIRRMKYIEDDVITQARVAEQQRAVQEEKRRLLLQQQQQQLLLQSGGYRYSRPIGNNPVPAAAEAAVEVPRRDTEALFLFIAILYTDRPDGGLRFWGRPDASRVELDDRMAVFLRWASDCREKGMVCGFIYMLSALACGPQASICAYEFLCASEGNMMSPSRAHLASNQTPLCSWSAFFAALSFYSSLMLQTEPADPLADAPEIPDEEVAVMRAYLRLCRTVVRYSIVARTSIYDSAEYNAVPSMFAMLGCVVPVPLKANLIDTIAAFGELDPGLLLGSDEADGVKLTVHEMARRIWGLLELSQTLPTTNDVNALRQIRPVGFEMSHLANRTPQRGMSIGRGSGNRLLLNRGGIVHELDEIEAAAETYPQMRAFVRLIATLIHVSDSAPALSNMDRDPVLYSAPSPSIPTELGESYRVPGISPYITFVLDSVLLKADQRSYQYSSEKWSVYAVSLDVIERSLATMDLSGLAGSGSQQRPSGTGTALASSLRALVTHPGFEIAIRVLCGSKLLDALLGILNVDVDEVNAAVGEVGECMSRSVLSTLRILLRILKIQGVLLRT</sequence>
<dbReference type="Proteomes" id="UP001140066">
    <property type="component" value="Unassembled WGS sequence"/>
</dbReference>
<reference evidence="1" key="1">
    <citation type="submission" date="2022-07" db="EMBL/GenBank/DDBJ databases">
        <title>Phylogenomic reconstructions and comparative analyses of Kickxellomycotina fungi.</title>
        <authorList>
            <person name="Reynolds N.K."/>
            <person name="Stajich J.E."/>
            <person name="Barry K."/>
            <person name="Grigoriev I.V."/>
            <person name="Crous P."/>
            <person name="Smith M.E."/>
        </authorList>
    </citation>
    <scope>NUCLEOTIDE SEQUENCE</scope>
    <source>
        <strain evidence="1">BCRC 34191</strain>
    </source>
</reference>
<proteinExistence type="predicted"/>
<organism evidence="1 2">
    <name type="scientific">Coemansia linderi</name>
    <dbReference type="NCBI Taxonomy" id="2663919"/>
    <lineage>
        <taxon>Eukaryota</taxon>
        <taxon>Fungi</taxon>
        <taxon>Fungi incertae sedis</taxon>
        <taxon>Zoopagomycota</taxon>
        <taxon>Kickxellomycotina</taxon>
        <taxon>Kickxellomycetes</taxon>
        <taxon>Kickxellales</taxon>
        <taxon>Kickxellaceae</taxon>
        <taxon>Coemansia</taxon>
    </lineage>
</organism>
<evidence type="ECO:0000313" key="1">
    <source>
        <dbReference type="EMBL" id="KAJ2790213.1"/>
    </source>
</evidence>